<proteinExistence type="predicted"/>
<dbReference type="AlphaFoldDB" id="A0AAN9SCH3"/>
<organism evidence="1 2">
    <name type="scientific">Psophocarpus tetragonolobus</name>
    <name type="common">Winged bean</name>
    <name type="synonym">Dolichos tetragonolobus</name>
    <dbReference type="NCBI Taxonomy" id="3891"/>
    <lineage>
        <taxon>Eukaryota</taxon>
        <taxon>Viridiplantae</taxon>
        <taxon>Streptophyta</taxon>
        <taxon>Embryophyta</taxon>
        <taxon>Tracheophyta</taxon>
        <taxon>Spermatophyta</taxon>
        <taxon>Magnoliopsida</taxon>
        <taxon>eudicotyledons</taxon>
        <taxon>Gunneridae</taxon>
        <taxon>Pentapetalae</taxon>
        <taxon>rosids</taxon>
        <taxon>fabids</taxon>
        <taxon>Fabales</taxon>
        <taxon>Fabaceae</taxon>
        <taxon>Papilionoideae</taxon>
        <taxon>50 kb inversion clade</taxon>
        <taxon>NPAAA clade</taxon>
        <taxon>indigoferoid/millettioid clade</taxon>
        <taxon>Phaseoleae</taxon>
        <taxon>Psophocarpus</taxon>
    </lineage>
</organism>
<sequence length="77" mass="8939">MCLNFHHHYHKSFALTIYDHCLGFLPPLIALLCKKAQDSGAFPFSFYLRYAMHVAVQGDDYSLQMHKCIFTQNLRCA</sequence>
<comment type="caution">
    <text evidence="1">The sequence shown here is derived from an EMBL/GenBank/DDBJ whole genome shotgun (WGS) entry which is preliminary data.</text>
</comment>
<protein>
    <submittedName>
        <fullName evidence="1">Uncharacterized protein</fullName>
    </submittedName>
</protein>
<evidence type="ECO:0000313" key="2">
    <source>
        <dbReference type="Proteomes" id="UP001386955"/>
    </source>
</evidence>
<evidence type="ECO:0000313" key="1">
    <source>
        <dbReference type="EMBL" id="KAK7391533.1"/>
    </source>
</evidence>
<gene>
    <name evidence="1" type="ORF">VNO78_19949</name>
</gene>
<dbReference type="EMBL" id="JAYMYS010000005">
    <property type="protein sequence ID" value="KAK7391533.1"/>
    <property type="molecule type" value="Genomic_DNA"/>
</dbReference>
<name>A0AAN9SCH3_PSOTE</name>
<dbReference type="Proteomes" id="UP001386955">
    <property type="component" value="Unassembled WGS sequence"/>
</dbReference>
<keyword evidence="2" id="KW-1185">Reference proteome</keyword>
<accession>A0AAN9SCH3</accession>
<reference evidence="1 2" key="1">
    <citation type="submission" date="2024-01" db="EMBL/GenBank/DDBJ databases">
        <title>The genomes of 5 underutilized Papilionoideae crops provide insights into root nodulation and disease resistanc.</title>
        <authorList>
            <person name="Jiang F."/>
        </authorList>
    </citation>
    <scope>NUCLEOTIDE SEQUENCE [LARGE SCALE GENOMIC DNA]</scope>
    <source>
        <strain evidence="1">DUOXIRENSHENG_FW03</strain>
        <tissue evidence="1">Leaves</tissue>
    </source>
</reference>